<protein>
    <submittedName>
        <fullName evidence="2">Uncharacterized protein</fullName>
    </submittedName>
</protein>
<accession>A0ABN1TL70</accession>
<reference evidence="2 3" key="1">
    <citation type="journal article" date="2019" name="Int. J. Syst. Evol. Microbiol.">
        <title>The Global Catalogue of Microorganisms (GCM) 10K type strain sequencing project: providing services to taxonomists for standard genome sequencing and annotation.</title>
        <authorList>
            <consortium name="The Broad Institute Genomics Platform"/>
            <consortium name="The Broad Institute Genome Sequencing Center for Infectious Disease"/>
            <person name="Wu L."/>
            <person name="Ma J."/>
        </authorList>
    </citation>
    <scope>NUCLEOTIDE SEQUENCE [LARGE SCALE GENOMIC DNA]</scope>
    <source>
        <strain evidence="2 3">JCM 13002</strain>
    </source>
</reference>
<feature type="compositionally biased region" description="Basic and acidic residues" evidence="1">
    <location>
        <begin position="11"/>
        <end position="21"/>
    </location>
</feature>
<feature type="region of interest" description="Disordered" evidence="1">
    <location>
        <begin position="1"/>
        <end position="58"/>
    </location>
</feature>
<evidence type="ECO:0000313" key="3">
    <source>
        <dbReference type="Proteomes" id="UP001499987"/>
    </source>
</evidence>
<dbReference type="EMBL" id="BAAALD010000037">
    <property type="protein sequence ID" value="GAA1092329.1"/>
    <property type="molecule type" value="Genomic_DNA"/>
</dbReference>
<evidence type="ECO:0000256" key="1">
    <source>
        <dbReference type="SAM" id="MobiDB-lite"/>
    </source>
</evidence>
<keyword evidence="3" id="KW-1185">Reference proteome</keyword>
<dbReference type="Proteomes" id="UP001499987">
    <property type="component" value="Unassembled WGS sequence"/>
</dbReference>
<gene>
    <name evidence="2" type="ORF">GCM10009663_40110</name>
</gene>
<name>A0ABN1TL70_9ACTN</name>
<evidence type="ECO:0000313" key="2">
    <source>
        <dbReference type="EMBL" id="GAA1092329.1"/>
    </source>
</evidence>
<sequence>MSGEQRAGAAGRDRPEGHGERLPGGAPLDRSHGLPPRLVAPPAVGALRGSTASSARGPGCGPWCALSRVLKEKRGGRTSDDATLFLIEWR</sequence>
<comment type="caution">
    <text evidence="2">The sequence shown here is derived from an EMBL/GenBank/DDBJ whole genome shotgun (WGS) entry which is preliminary data.</text>
</comment>
<proteinExistence type="predicted"/>
<organism evidence="2 3">
    <name type="scientific">Kitasatospora arboriphila</name>
    <dbReference type="NCBI Taxonomy" id="258052"/>
    <lineage>
        <taxon>Bacteria</taxon>
        <taxon>Bacillati</taxon>
        <taxon>Actinomycetota</taxon>
        <taxon>Actinomycetes</taxon>
        <taxon>Kitasatosporales</taxon>
        <taxon>Streptomycetaceae</taxon>
        <taxon>Kitasatospora</taxon>
    </lineage>
</organism>